<accession>A0A8H9I762</accession>
<dbReference type="AlphaFoldDB" id="A0A8H9I762"/>
<evidence type="ECO:0000313" key="2">
    <source>
        <dbReference type="Proteomes" id="UP000622604"/>
    </source>
</evidence>
<proteinExistence type="predicted"/>
<sequence length="95" mass="11040">MIAIDYHGHRKKHNLVISIYGFKHRTFEASVRAITLDERIIYNLKSKNYRDTHDKDNQQTTFLTEIRGAINLVNEKIEGDFVIDRSLEGCGVSFI</sequence>
<name>A0A8H9I762_9ALTE</name>
<reference evidence="1" key="1">
    <citation type="journal article" date="2014" name="Int. J. Syst. Evol. Microbiol.">
        <title>Complete genome sequence of Corynebacterium casei LMG S-19264T (=DSM 44701T), isolated from a smear-ripened cheese.</title>
        <authorList>
            <consortium name="US DOE Joint Genome Institute (JGI-PGF)"/>
            <person name="Walter F."/>
            <person name="Albersmeier A."/>
            <person name="Kalinowski J."/>
            <person name="Ruckert C."/>
        </authorList>
    </citation>
    <scope>NUCLEOTIDE SEQUENCE</scope>
    <source>
        <strain evidence="1">KCTC 32337</strain>
    </source>
</reference>
<gene>
    <name evidence="1" type="ORF">GCM10011274_04880</name>
</gene>
<evidence type="ECO:0000313" key="1">
    <source>
        <dbReference type="EMBL" id="GGZ49834.1"/>
    </source>
</evidence>
<dbReference type="EMBL" id="BMZC01000001">
    <property type="protein sequence ID" value="GGZ49834.1"/>
    <property type="molecule type" value="Genomic_DNA"/>
</dbReference>
<comment type="caution">
    <text evidence="1">The sequence shown here is derived from an EMBL/GenBank/DDBJ whole genome shotgun (WGS) entry which is preliminary data.</text>
</comment>
<protein>
    <submittedName>
        <fullName evidence="1">Uncharacterized protein</fullName>
    </submittedName>
</protein>
<reference evidence="1" key="2">
    <citation type="submission" date="2020-09" db="EMBL/GenBank/DDBJ databases">
        <authorList>
            <person name="Sun Q."/>
            <person name="Kim S."/>
        </authorList>
    </citation>
    <scope>NUCLEOTIDE SEQUENCE</scope>
    <source>
        <strain evidence="1">KCTC 32337</strain>
    </source>
</reference>
<organism evidence="1 2">
    <name type="scientific">Paraglaciecola chathamensis</name>
    <dbReference type="NCBI Taxonomy" id="368405"/>
    <lineage>
        <taxon>Bacteria</taxon>
        <taxon>Pseudomonadati</taxon>
        <taxon>Pseudomonadota</taxon>
        <taxon>Gammaproteobacteria</taxon>
        <taxon>Alteromonadales</taxon>
        <taxon>Alteromonadaceae</taxon>
        <taxon>Paraglaciecola</taxon>
    </lineage>
</organism>
<dbReference type="Proteomes" id="UP000622604">
    <property type="component" value="Unassembled WGS sequence"/>
</dbReference>